<feature type="region of interest" description="Disordered" evidence="1">
    <location>
        <begin position="1"/>
        <end position="20"/>
    </location>
</feature>
<name>A0A7D5R897_9ARCH</name>
<dbReference type="Proteomes" id="UP000509771">
    <property type="component" value="Chromosome"/>
</dbReference>
<dbReference type="RefSeq" id="WP_179360099.1">
    <property type="nucleotide sequence ID" value="NZ_CP026993.1"/>
</dbReference>
<keyword evidence="3" id="KW-1185">Reference proteome</keyword>
<dbReference type="KEGG" id="ncl:C5F47_05290"/>
<feature type="compositionally biased region" description="Polar residues" evidence="1">
    <location>
        <begin position="11"/>
        <end position="20"/>
    </location>
</feature>
<dbReference type="AlphaFoldDB" id="A0A7D5R897"/>
<reference evidence="2 3" key="1">
    <citation type="submission" date="2018-02" db="EMBL/GenBank/DDBJ databases">
        <title>Complete genome of Nitrosopumilus cobalaminigenes HCA1.</title>
        <authorList>
            <person name="Qin W."/>
            <person name="Zheng Y."/>
            <person name="Stahl D.A."/>
        </authorList>
    </citation>
    <scope>NUCLEOTIDE SEQUENCE [LARGE SCALE GENOMIC DNA]</scope>
    <source>
        <strain evidence="2 3">HCA1</strain>
    </source>
</reference>
<dbReference type="GeneID" id="56059430"/>
<dbReference type="OrthoDB" id="385417at2157"/>
<organism evidence="2 3">
    <name type="scientific">Nitrosopumilus cobalaminigenes</name>
    <dbReference type="NCBI Taxonomy" id="1470066"/>
    <lineage>
        <taxon>Archaea</taxon>
        <taxon>Nitrososphaerota</taxon>
        <taxon>Nitrososphaeria</taxon>
        <taxon>Nitrosopumilales</taxon>
        <taxon>Nitrosopumilaceae</taxon>
        <taxon>Nitrosopumilus</taxon>
    </lineage>
</organism>
<evidence type="ECO:0000256" key="1">
    <source>
        <dbReference type="SAM" id="MobiDB-lite"/>
    </source>
</evidence>
<evidence type="ECO:0000313" key="2">
    <source>
        <dbReference type="EMBL" id="QLH03003.1"/>
    </source>
</evidence>
<protein>
    <recommendedName>
        <fullName evidence="4">AbrB family transcriptional regulator</fullName>
    </recommendedName>
</protein>
<proteinExistence type="predicted"/>
<sequence length="76" mass="8548">MEKKSTKTCEPRTTNSTTTSFGLRKISKNNTTNTVTLPRVALENCIDGRTKKFKVELVQEKGEKFIKLSPSKGDKK</sequence>
<dbReference type="EMBL" id="CP026993">
    <property type="protein sequence ID" value="QLH03003.1"/>
    <property type="molecule type" value="Genomic_DNA"/>
</dbReference>
<evidence type="ECO:0008006" key="4">
    <source>
        <dbReference type="Google" id="ProtNLM"/>
    </source>
</evidence>
<gene>
    <name evidence="2" type="ORF">C5F47_05290</name>
</gene>
<feature type="compositionally biased region" description="Basic and acidic residues" evidence="1">
    <location>
        <begin position="1"/>
        <end position="10"/>
    </location>
</feature>
<accession>A0A7D5R897</accession>
<evidence type="ECO:0000313" key="3">
    <source>
        <dbReference type="Proteomes" id="UP000509771"/>
    </source>
</evidence>